<name>A0A9W6T7Z4_CANBO</name>
<keyword evidence="2" id="KW-1185">Reference proteome</keyword>
<dbReference type="AlphaFoldDB" id="A0A9W6T7Z4"/>
<comment type="caution">
    <text evidence="1">The sequence shown here is derived from an EMBL/GenBank/DDBJ whole genome shotgun (WGS) entry which is preliminary data.</text>
</comment>
<accession>A0A9W6T7Z4</accession>
<organism evidence="1 2">
    <name type="scientific">Candida boidinii</name>
    <name type="common">Yeast</name>
    <dbReference type="NCBI Taxonomy" id="5477"/>
    <lineage>
        <taxon>Eukaryota</taxon>
        <taxon>Fungi</taxon>
        <taxon>Dikarya</taxon>
        <taxon>Ascomycota</taxon>
        <taxon>Saccharomycotina</taxon>
        <taxon>Pichiomycetes</taxon>
        <taxon>Pichiales</taxon>
        <taxon>Pichiaceae</taxon>
        <taxon>Ogataea</taxon>
        <taxon>Ogataea/Candida clade</taxon>
    </lineage>
</organism>
<reference evidence="1" key="1">
    <citation type="submission" date="2023-04" db="EMBL/GenBank/DDBJ databases">
        <title>Candida boidinii NBRC 10035.</title>
        <authorList>
            <person name="Ichikawa N."/>
            <person name="Sato H."/>
            <person name="Tonouchi N."/>
        </authorList>
    </citation>
    <scope>NUCLEOTIDE SEQUENCE</scope>
    <source>
        <strain evidence="1">NBRC 10035</strain>
    </source>
</reference>
<dbReference type="EMBL" id="BSXN01003910">
    <property type="protein sequence ID" value="GME80215.1"/>
    <property type="molecule type" value="Genomic_DNA"/>
</dbReference>
<proteinExistence type="predicted"/>
<dbReference type="Proteomes" id="UP001165120">
    <property type="component" value="Unassembled WGS sequence"/>
</dbReference>
<sequence>MAVSFKESVQVVNYDPLDCTTGLKNPFPISVKNSPKINAVFRSSTIDRVPKTPPKISRSEFFGDPDKIGFREPNENVVAANRNNSITKFEKPKFSDDFSTKSHDNKPMDRKRNYLNVVKMDSRPDNTEININSQNTFTPSDMKSVLCVTSGGGDSNDSAITKKKKLDAAAFYSDDSLKRLKKSILTFVSIT</sequence>
<gene>
    <name evidence="1" type="ORF">Cboi02_000634400</name>
</gene>
<evidence type="ECO:0000313" key="1">
    <source>
        <dbReference type="EMBL" id="GME80215.1"/>
    </source>
</evidence>
<protein>
    <submittedName>
        <fullName evidence="1">Unnamed protein product</fullName>
    </submittedName>
</protein>
<evidence type="ECO:0000313" key="2">
    <source>
        <dbReference type="Proteomes" id="UP001165120"/>
    </source>
</evidence>